<evidence type="ECO:0000256" key="1">
    <source>
        <dbReference type="ARBA" id="ARBA00009320"/>
    </source>
</evidence>
<organism evidence="2 3">
    <name type="scientific">Marinobacter halodurans</name>
    <dbReference type="NCBI Taxonomy" id="2528979"/>
    <lineage>
        <taxon>Bacteria</taxon>
        <taxon>Pseudomonadati</taxon>
        <taxon>Pseudomonadota</taxon>
        <taxon>Gammaproteobacteria</taxon>
        <taxon>Pseudomonadales</taxon>
        <taxon>Marinobacteraceae</taxon>
        <taxon>Marinobacter</taxon>
    </lineage>
</organism>
<name>A0ABY1ZE84_9GAMM</name>
<dbReference type="Pfam" id="PF01063">
    <property type="entry name" value="Aminotran_4"/>
    <property type="match status" value="1"/>
</dbReference>
<evidence type="ECO:0000313" key="2">
    <source>
        <dbReference type="EMBL" id="TBW48044.1"/>
    </source>
</evidence>
<dbReference type="InterPro" id="IPR043131">
    <property type="entry name" value="BCAT-like_N"/>
</dbReference>
<dbReference type="PANTHER" id="PTHR42743">
    <property type="entry name" value="AMINO-ACID AMINOTRANSFERASE"/>
    <property type="match status" value="1"/>
</dbReference>
<dbReference type="InterPro" id="IPR043132">
    <property type="entry name" value="BCAT-like_C"/>
</dbReference>
<dbReference type="InterPro" id="IPR050571">
    <property type="entry name" value="Class-IV_PLP-Dep_Aminotrnsfr"/>
</dbReference>
<keyword evidence="2" id="KW-0456">Lyase</keyword>
<proteinExistence type="inferred from homology"/>
<sequence>MRPGFCRPQGTRSGPHSRAVQLLRLWRHQRHPDLPPLRGLIPPVLERIWADESTFPVADRGLAYGDGLFETIRFNGRQANLRDRHLRRLTNDAGRLGIPASREALASALDAAVDRYATPGSWVLKLILTRGSGGRGYRPPASAHPRLCLSRHECPPSPAQPVAVSRCPNPLVVDPQLAGIKSLNRLPQVLASQTMPEWAYEALMGSPNGDLLEGTRTNLIARVGDHWVTPAVDTLAVAGVARQAALDELARLGESVQLRAITRVDIHDSDFGGLMLMNSVVGGIMVGWIDQFELPRHEALARIRSFLSDAVGS</sequence>
<comment type="caution">
    <text evidence="2">The sequence shown here is derived from an EMBL/GenBank/DDBJ whole genome shotgun (WGS) entry which is preliminary data.</text>
</comment>
<gene>
    <name evidence="2" type="ORF">EZI54_21750</name>
</gene>
<dbReference type="PANTHER" id="PTHR42743:SF2">
    <property type="entry name" value="AMINODEOXYCHORISMATE LYASE"/>
    <property type="match status" value="1"/>
</dbReference>
<dbReference type="Gene3D" id="3.30.470.10">
    <property type="match status" value="1"/>
</dbReference>
<dbReference type="Gene3D" id="3.20.10.10">
    <property type="entry name" value="D-amino Acid Aminotransferase, subunit A, domain 2"/>
    <property type="match status" value="1"/>
</dbReference>
<protein>
    <submittedName>
        <fullName evidence="2">Aminodeoxychorismate lyase</fullName>
    </submittedName>
</protein>
<dbReference type="InterPro" id="IPR036038">
    <property type="entry name" value="Aminotransferase-like"/>
</dbReference>
<evidence type="ECO:0000313" key="3">
    <source>
        <dbReference type="Proteomes" id="UP000313645"/>
    </source>
</evidence>
<dbReference type="InterPro" id="IPR001544">
    <property type="entry name" value="Aminotrans_IV"/>
</dbReference>
<dbReference type="EMBL" id="SJDL01000053">
    <property type="protein sequence ID" value="TBW48044.1"/>
    <property type="molecule type" value="Genomic_DNA"/>
</dbReference>
<reference evidence="2 3" key="1">
    <citation type="submission" date="2019-02" db="EMBL/GenBank/DDBJ databases">
        <title>Marinobacter halodurans sp. nov., a marine bacterium isolated from sea tidal flat.</title>
        <authorList>
            <person name="Yoo Y."/>
            <person name="Lee D.W."/>
            <person name="Kim B.S."/>
            <person name="Kim J.-J."/>
        </authorList>
    </citation>
    <scope>NUCLEOTIDE SEQUENCE [LARGE SCALE GENOMIC DNA]</scope>
    <source>
        <strain evidence="2 3">YJ-S3-2</strain>
    </source>
</reference>
<dbReference type="GO" id="GO:0016829">
    <property type="term" value="F:lyase activity"/>
    <property type="evidence" value="ECO:0007669"/>
    <property type="project" value="UniProtKB-KW"/>
</dbReference>
<dbReference type="SUPFAM" id="SSF56752">
    <property type="entry name" value="D-aminoacid aminotransferase-like PLP-dependent enzymes"/>
    <property type="match status" value="1"/>
</dbReference>
<keyword evidence="3" id="KW-1185">Reference proteome</keyword>
<comment type="similarity">
    <text evidence="1">Belongs to the class-IV pyridoxal-phosphate-dependent aminotransferase family.</text>
</comment>
<dbReference type="Proteomes" id="UP000313645">
    <property type="component" value="Unassembled WGS sequence"/>
</dbReference>
<accession>A0ABY1ZE84</accession>